<proteinExistence type="predicted"/>
<accession>B0YLG9</accession>
<organism evidence="1 2">
    <name type="scientific">Glossina hytrovirus (isolate Glossina pallidipes/Ethiopia/Seibersdorf/-)</name>
    <name type="common">GHV</name>
    <dbReference type="NCBI Taxonomy" id="379529"/>
    <lineage>
        <taxon>Viruses</taxon>
        <taxon>Viruses incertae sedis</taxon>
        <taxon>Naldaviricetes</taxon>
        <taxon>Lefavirales</taxon>
        <taxon>Hytrosaviridae</taxon>
        <taxon>Glossinavirus</taxon>
        <taxon>Glossinavirus glopallidipedis</taxon>
    </lineage>
</organism>
<dbReference type="GeneID" id="5950874"/>
<name>B0YLG9_GHVS</name>
<dbReference type="KEGG" id="vg:5950874"/>
<keyword evidence="2" id="KW-1185">Reference proteome</keyword>
<organismHost>
    <name type="scientific">Glossina</name>
    <name type="common">tsetse flies</name>
    <dbReference type="NCBI Taxonomy" id="7393"/>
</organismHost>
<evidence type="ECO:0000313" key="1">
    <source>
        <dbReference type="EMBL" id="ABQ08788.1"/>
    </source>
</evidence>
<dbReference type="RefSeq" id="YP_001686963.1">
    <property type="nucleotide sequence ID" value="NC_010356.1"/>
</dbReference>
<dbReference type="EMBL" id="EF568108">
    <property type="protein sequence ID" value="ABQ08788.1"/>
    <property type="molecule type" value="Genomic_DNA"/>
</dbReference>
<protein>
    <submittedName>
        <fullName evidence="1">Uncharacterized protein</fullName>
    </submittedName>
</protein>
<gene>
    <name evidence="1" type="ORF">SGHV015</name>
</gene>
<sequence length="52" mass="6045">MCDKNLFLRKYTLGPQRGSHGCVFLVYMCITPQEYTSLIWGMVGDPSYLFYT</sequence>
<dbReference type="Proteomes" id="UP000011301">
    <property type="component" value="Segment"/>
</dbReference>
<reference evidence="1 2" key="2">
    <citation type="journal article" date="2008" name="J. Virol.">
        <title>Genome analysis of a Glossina pallidipes salivary gland hypertrophy virus reveals a novel, large, double-stranded circular DNA virus.</title>
        <authorList>
            <person name="Abd-Alla A.M."/>
            <person name="Cousserans F."/>
            <person name="Parker A.G."/>
            <person name="Jehle J.A."/>
            <person name="Parker N.J."/>
            <person name="Vlak J.M."/>
            <person name="Robinson A.S."/>
            <person name="Bergoin M."/>
        </authorList>
    </citation>
    <scope>NUCLEOTIDE SEQUENCE [LARGE SCALE GENOMIC DNA]</scope>
    <source>
        <strain evidence="2">Isolate Glossina pallidipes/Ethiopia/Seibersdorf/-</strain>
    </source>
</reference>
<evidence type="ECO:0000313" key="2">
    <source>
        <dbReference type="Proteomes" id="UP000011301"/>
    </source>
</evidence>
<reference evidence="1 2" key="1">
    <citation type="journal article" date="2007" name="J. Virol. Methods">
        <title>Development of a non-destructive PCR method for detection of the salivary gland hypertrophy virus (SGHV) in tsetse flies.</title>
        <authorList>
            <person name="Abd-Alla A."/>
            <person name="Bossin H."/>
            <person name="Cousserans F."/>
            <person name="Parker A."/>
            <person name="Bergoin M."/>
            <person name="Robinson A."/>
        </authorList>
    </citation>
    <scope>NUCLEOTIDE SEQUENCE [LARGE SCALE GENOMIC DNA]</scope>
    <source>
        <strain evidence="2">Isolate Glossina pallidipes/Ethiopia/Seibersdorf/-</strain>
    </source>
</reference>